<keyword evidence="7" id="KW-1185">Reference proteome</keyword>
<dbReference type="Pfam" id="PF21597">
    <property type="entry name" value="TetR_C_43"/>
    <property type="match status" value="1"/>
</dbReference>
<name>A0ABW1KJA6_9ACTN</name>
<organism evidence="6 7">
    <name type="scientific">Plantactinospora solaniradicis</name>
    <dbReference type="NCBI Taxonomy" id="1723736"/>
    <lineage>
        <taxon>Bacteria</taxon>
        <taxon>Bacillati</taxon>
        <taxon>Actinomycetota</taxon>
        <taxon>Actinomycetes</taxon>
        <taxon>Micromonosporales</taxon>
        <taxon>Micromonosporaceae</taxon>
        <taxon>Plantactinospora</taxon>
    </lineage>
</organism>
<feature type="domain" description="HTH tetR-type" evidence="5">
    <location>
        <begin position="17"/>
        <end position="76"/>
    </location>
</feature>
<evidence type="ECO:0000259" key="5">
    <source>
        <dbReference type="PROSITE" id="PS50977"/>
    </source>
</evidence>
<dbReference type="PANTHER" id="PTHR30055">
    <property type="entry name" value="HTH-TYPE TRANSCRIPTIONAL REGULATOR RUTR"/>
    <property type="match status" value="1"/>
</dbReference>
<feature type="DNA-binding region" description="H-T-H motif" evidence="4">
    <location>
        <begin position="39"/>
        <end position="58"/>
    </location>
</feature>
<dbReference type="RefSeq" id="WP_377429405.1">
    <property type="nucleotide sequence ID" value="NZ_JBHSPR010000042.1"/>
</dbReference>
<accession>A0ABW1KJA6</accession>
<gene>
    <name evidence="6" type="ORF">ACFP2T_34800</name>
</gene>
<keyword evidence="3" id="KW-0804">Transcription</keyword>
<protein>
    <submittedName>
        <fullName evidence="6">TetR/AcrR family transcriptional regulator</fullName>
    </submittedName>
</protein>
<dbReference type="InterPro" id="IPR009057">
    <property type="entry name" value="Homeodomain-like_sf"/>
</dbReference>
<dbReference type="EMBL" id="JBHSPR010000042">
    <property type="protein sequence ID" value="MFC6021331.1"/>
    <property type="molecule type" value="Genomic_DNA"/>
</dbReference>
<evidence type="ECO:0000256" key="3">
    <source>
        <dbReference type="ARBA" id="ARBA00023163"/>
    </source>
</evidence>
<evidence type="ECO:0000256" key="1">
    <source>
        <dbReference type="ARBA" id="ARBA00023015"/>
    </source>
</evidence>
<dbReference type="Proteomes" id="UP001596203">
    <property type="component" value="Unassembled WGS sequence"/>
</dbReference>
<dbReference type="Pfam" id="PF00440">
    <property type="entry name" value="TetR_N"/>
    <property type="match status" value="1"/>
</dbReference>
<evidence type="ECO:0000256" key="4">
    <source>
        <dbReference type="PROSITE-ProRule" id="PRU00335"/>
    </source>
</evidence>
<evidence type="ECO:0000256" key="2">
    <source>
        <dbReference type="ARBA" id="ARBA00023125"/>
    </source>
</evidence>
<comment type="caution">
    <text evidence="6">The sequence shown here is derived from an EMBL/GenBank/DDBJ whole genome shotgun (WGS) entry which is preliminary data.</text>
</comment>
<dbReference type="Gene3D" id="1.10.357.10">
    <property type="entry name" value="Tetracycline Repressor, domain 2"/>
    <property type="match status" value="1"/>
</dbReference>
<dbReference type="SUPFAM" id="SSF48498">
    <property type="entry name" value="Tetracyclin repressor-like, C-terminal domain"/>
    <property type="match status" value="1"/>
</dbReference>
<dbReference type="SUPFAM" id="SSF46689">
    <property type="entry name" value="Homeodomain-like"/>
    <property type="match status" value="1"/>
</dbReference>
<proteinExistence type="predicted"/>
<reference evidence="7" key="1">
    <citation type="journal article" date="2019" name="Int. J. Syst. Evol. Microbiol.">
        <title>The Global Catalogue of Microorganisms (GCM) 10K type strain sequencing project: providing services to taxonomists for standard genome sequencing and annotation.</title>
        <authorList>
            <consortium name="The Broad Institute Genomics Platform"/>
            <consortium name="The Broad Institute Genome Sequencing Center for Infectious Disease"/>
            <person name="Wu L."/>
            <person name="Ma J."/>
        </authorList>
    </citation>
    <scope>NUCLEOTIDE SEQUENCE [LARGE SCALE GENOMIC DNA]</scope>
    <source>
        <strain evidence="7">ZS-35-S2</strain>
    </source>
</reference>
<sequence length="237" mass="26154">MAGTAVQRLPRQRADASRNHDRIVAAARELFVEHGADVPLDEIAQRAGVGNATLYRHFANRRELIRVVILSLMSRIAEGAERALAEEPDAFGALRRFVHESADGFIGALCPIFSDWLDPNDPDLRTLRERFERVVESLLQRARESGQLRRDIGPGDLIVPIVQLTRPIPGTARATVDRFVHRHLELLVDGLRAPQPSVLPGCSATLADLREGCALRMADLRRPNRGSDAGLAGERAD</sequence>
<dbReference type="PROSITE" id="PS50977">
    <property type="entry name" value="HTH_TETR_2"/>
    <property type="match status" value="1"/>
</dbReference>
<dbReference type="PANTHER" id="PTHR30055:SF234">
    <property type="entry name" value="HTH-TYPE TRANSCRIPTIONAL REGULATOR BETI"/>
    <property type="match status" value="1"/>
</dbReference>
<evidence type="ECO:0000313" key="6">
    <source>
        <dbReference type="EMBL" id="MFC6021331.1"/>
    </source>
</evidence>
<keyword evidence="2 4" id="KW-0238">DNA-binding</keyword>
<dbReference type="InterPro" id="IPR001647">
    <property type="entry name" value="HTH_TetR"/>
</dbReference>
<dbReference type="InterPro" id="IPR036271">
    <property type="entry name" value="Tet_transcr_reg_TetR-rel_C_sf"/>
</dbReference>
<dbReference type="InterPro" id="IPR050109">
    <property type="entry name" value="HTH-type_TetR-like_transc_reg"/>
</dbReference>
<evidence type="ECO:0000313" key="7">
    <source>
        <dbReference type="Proteomes" id="UP001596203"/>
    </source>
</evidence>
<dbReference type="PRINTS" id="PR00455">
    <property type="entry name" value="HTHTETR"/>
</dbReference>
<dbReference type="InterPro" id="IPR049445">
    <property type="entry name" value="TetR_SbtR-like_C"/>
</dbReference>
<keyword evidence="1" id="KW-0805">Transcription regulation</keyword>